<dbReference type="EMBL" id="JAGEOK010000030">
    <property type="protein sequence ID" value="MBO2443119.1"/>
    <property type="molecule type" value="Genomic_DNA"/>
</dbReference>
<accession>A0ABS3RA50</accession>
<evidence type="ECO:0000313" key="3">
    <source>
        <dbReference type="Proteomes" id="UP000666915"/>
    </source>
</evidence>
<keyword evidence="1" id="KW-0472">Membrane</keyword>
<name>A0ABS3RA50_9ACTN</name>
<keyword evidence="1" id="KW-0812">Transmembrane</keyword>
<reference evidence="2 3" key="1">
    <citation type="submission" date="2021-03" db="EMBL/GenBank/DDBJ databases">
        <authorList>
            <person name="Kanchanasin P."/>
            <person name="Saeng-In P."/>
            <person name="Phongsopitanun W."/>
            <person name="Yuki M."/>
            <person name="Kudo T."/>
            <person name="Ohkuma M."/>
            <person name="Tanasupawat S."/>
        </authorList>
    </citation>
    <scope>NUCLEOTIDE SEQUENCE [LARGE SCALE GENOMIC DNA]</scope>
    <source>
        <strain evidence="2 3">L46</strain>
    </source>
</reference>
<keyword evidence="1" id="KW-1133">Transmembrane helix</keyword>
<gene>
    <name evidence="2" type="ORF">J4557_36890</name>
</gene>
<keyword evidence="3" id="KW-1185">Reference proteome</keyword>
<evidence type="ECO:0000256" key="1">
    <source>
        <dbReference type="SAM" id="Phobius"/>
    </source>
</evidence>
<organism evidence="2 3">
    <name type="scientific">Actinomadura nitritigenes</name>
    <dbReference type="NCBI Taxonomy" id="134602"/>
    <lineage>
        <taxon>Bacteria</taxon>
        <taxon>Bacillati</taxon>
        <taxon>Actinomycetota</taxon>
        <taxon>Actinomycetes</taxon>
        <taxon>Streptosporangiales</taxon>
        <taxon>Thermomonosporaceae</taxon>
        <taxon>Actinomadura</taxon>
    </lineage>
</organism>
<proteinExistence type="predicted"/>
<protein>
    <submittedName>
        <fullName evidence="2">Uncharacterized protein</fullName>
    </submittedName>
</protein>
<comment type="caution">
    <text evidence="2">The sequence shown here is derived from an EMBL/GenBank/DDBJ whole genome shotgun (WGS) entry which is preliminary data.</text>
</comment>
<dbReference type="RefSeq" id="WP_208271440.1">
    <property type="nucleotide sequence ID" value="NZ_BAAAGM010000077.1"/>
</dbReference>
<sequence length="87" mass="9859">MRYAKWFGGAVWLGSWYLMYLEITRWHHVKPSLAFNSDPVPGIGIRPRPGLPLILLYIACAAAPLVVVVDLVMQIRVRRTRRAGGRS</sequence>
<evidence type="ECO:0000313" key="2">
    <source>
        <dbReference type="EMBL" id="MBO2443119.1"/>
    </source>
</evidence>
<dbReference type="Proteomes" id="UP000666915">
    <property type="component" value="Unassembled WGS sequence"/>
</dbReference>
<feature type="transmembrane region" description="Helical" evidence="1">
    <location>
        <begin position="54"/>
        <end position="73"/>
    </location>
</feature>